<dbReference type="Pfam" id="PF13374">
    <property type="entry name" value="TPR_10"/>
    <property type="match status" value="2"/>
</dbReference>
<dbReference type="Gene3D" id="1.25.40.10">
    <property type="entry name" value="Tetratricopeptide repeat domain"/>
    <property type="match status" value="2"/>
</dbReference>
<sequence>ARVYYLAGARQARKRFMIDQAERLYRSYLQLVEAPSSESIKARNEFGEKVLQLQGKFDLARDEHLTALDHAQKAGDKSGEGASLRALGALYRETGEVAKAHEMHTRALAIHRQLGDRRSEGLELSNFAYLYGVQGQLAKSREFFDQALIIHREVMDQQNESRDLTNLAVVLHEHGSLDEAEAICRQVLALVRTRGDRRLEAVNLGGLALIFHGRGLLVKAQQFYEQALAIHRDIGDRPFEGYECGNLGTLTFALGYPFRARRYLEQALSIAREVGDLRFQGAWLVNLAYVELYLTADFSKAEQLLEQGDHILEKIGDRIQRCALICLRGHICIAREKSSLPYLEQARTLAEKADVLPQSQAGRALAKLTRAEETFKSGQFAKLFRGECIQDIPVGLRRWLVSRYQISRQVAQLPDP</sequence>
<keyword evidence="2" id="KW-1185">Reference proteome</keyword>
<evidence type="ECO:0000313" key="2">
    <source>
        <dbReference type="Proteomes" id="UP001594351"/>
    </source>
</evidence>
<dbReference type="PANTHER" id="PTHR10098">
    <property type="entry name" value="RAPSYN-RELATED"/>
    <property type="match status" value="1"/>
</dbReference>
<dbReference type="PANTHER" id="PTHR10098:SF108">
    <property type="entry name" value="TETRATRICOPEPTIDE REPEAT PROTEIN 28"/>
    <property type="match status" value="1"/>
</dbReference>
<dbReference type="SUPFAM" id="SSF48452">
    <property type="entry name" value="TPR-like"/>
    <property type="match status" value="2"/>
</dbReference>
<dbReference type="InterPro" id="IPR019734">
    <property type="entry name" value="TPR_rpt"/>
</dbReference>
<dbReference type="SMART" id="SM00028">
    <property type="entry name" value="TPR"/>
    <property type="match status" value="5"/>
</dbReference>
<dbReference type="InterPro" id="IPR011990">
    <property type="entry name" value="TPR-like_helical_dom_sf"/>
</dbReference>
<gene>
    <name evidence="1" type="ORF">ACFL27_08310</name>
</gene>
<dbReference type="Pfam" id="PF13424">
    <property type="entry name" value="TPR_12"/>
    <property type="match status" value="2"/>
</dbReference>
<proteinExistence type="predicted"/>
<evidence type="ECO:0000313" key="1">
    <source>
        <dbReference type="EMBL" id="MFC1850178.1"/>
    </source>
</evidence>
<protein>
    <submittedName>
        <fullName evidence="1">Tetratricopeptide repeat protein</fullName>
    </submittedName>
</protein>
<comment type="caution">
    <text evidence="1">The sequence shown here is derived from an EMBL/GenBank/DDBJ whole genome shotgun (WGS) entry which is preliminary data.</text>
</comment>
<dbReference type="Proteomes" id="UP001594351">
    <property type="component" value="Unassembled WGS sequence"/>
</dbReference>
<dbReference type="EMBL" id="JBHPBY010000082">
    <property type="protein sequence ID" value="MFC1850178.1"/>
    <property type="molecule type" value="Genomic_DNA"/>
</dbReference>
<reference evidence="1 2" key="1">
    <citation type="submission" date="2024-09" db="EMBL/GenBank/DDBJ databases">
        <title>Laminarin stimulates single cell rates of sulfate reduction while oxygen inhibits transcriptomic activity in coastal marine sediment.</title>
        <authorList>
            <person name="Lindsay M."/>
            <person name="Orcutt B."/>
            <person name="Emerson D."/>
            <person name="Stepanauskas R."/>
            <person name="D'Angelo T."/>
        </authorList>
    </citation>
    <scope>NUCLEOTIDE SEQUENCE [LARGE SCALE GENOMIC DNA]</scope>
    <source>
        <strain evidence="1">SAG AM-311-K15</strain>
    </source>
</reference>
<organism evidence="1 2">
    <name type="scientific">candidate division CSSED10-310 bacterium</name>
    <dbReference type="NCBI Taxonomy" id="2855610"/>
    <lineage>
        <taxon>Bacteria</taxon>
        <taxon>Bacteria division CSSED10-310</taxon>
    </lineage>
</organism>
<accession>A0ABV6YVG0</accession>
<feature type="non-terminal residue" evidence="1">
    <location>
        <position position="1"/>
    </location>
</feature>
<name>A0ABV6YVG0_UNCC1</name>